<accession>A0A066RST4</accession>
<evidence type="ECO:0000256" key="3">
    <source>
        <dbReference type="SAM" id="Phobius"/>
    </source>
</evidence>
<dbReference type="GO" id="GO:1990281">
    <property type="term" value="C:efflux pump complex"/>
    <property type="evidence" value="ECO:0007669"/>
    <property type="project" value="TreeGrafter"/>
</dbReference>
<evidence type="ECO:0000259" key="5">
    <source>
        <dbReference type="Pfam" id="PF25954"/>
    </source>
</evidence>
<dbReference type="SUPFAM" id="SSF111369">
    <property type="entry name" value="HlyD-like secretion proteins"/>
    <property type="match status" value="1"/>
</dbReference>
<proteinExistence type="inferred from homology"/>
<dbReference type="Gene3D" id="2.40.50.100">
    <property type="match status" value="2"/>
</dbReference>
<organism evidence="6 7">
    <name type="scientific">Photobacterium galatheae</name>
    <dbReference type="NCBI Taxonomy" id="1654360"/>
    <lineage>
        <taxon>Bacteria</taxon>
        <taxon>Pseudomonadati</taxon>
        <taxon>Pseudomonadota</taxon>
        <taxon>Gammaproteobacteria</taxon>
        <taxon>Vibrionales</taxon>
        <taxon>Vibrionaceae</taxon>
        <taxon>Photobacterium</taxon>
    </lineage>
</organism>
<dbReference type="PANTHER" id="PTHR30469:SF36">
    <property type="entry name" value="BLL3903 PROTEIN"/>
    <property type="match status" value="1"/>
</dbReference>
<keyword evidence="3" id="KW-0812">Transmembrane</keyword>
<sequence>MNPQKIRHLLKMKVAAPLFIGCAVIVLVMLVKTRSPVKHQPVEVTPIAVSYIESKSVLIRPRLTGHGFIEPAVKVKAIAEVSGTVSQVSPLLKQGSLVNQGEVLVELDPADYQLALNQTEAELAIARANLAELAQTEKTLKRRKALIQDTITVAKRELDRKRTLNQRGAQSASQVDGERQKLIQLQQEQALLENELAVLPAKRDVLIARQAVAETQVKQAQRNLARTRVVMPFTGRITAVQAEQAQFMQAGQMLFEASGIDRMEVTVQFPVAKLKPFFQTLVGDRTQLMDLTDARLFEPLIVKLGLEAEIQVPGFSDSSWRGKIVSLGESLDPQSHTLGIRLAIDQPYQGLTPGSRPPLLSGMPVVASLIGTEVRAVVIPRHAVHQGYLLIADKDSRLSRLPATASLTMQDLVLFSSDVIPAGTPVITSDLTPAIFGMPLTLQQDVALQQRLSLSSTALVKADGEGRP</sequence>
<keyword evidence="3" id="KW-0472">Membrane</keyword>
<dbReference type="OrthoDB" id="1185083at2"/>
<feature type="transmembrane region" description="Helical" evidence="3">
    <location>
        <begin position="12"/>
        <end position="31"/>
    </location>
</feature>
<dbReference type="AlphaFoldDB" id="A0A066RST4"/>
<evidence type="ECO:0000256" key="1">
    <source>
        <dbReference type="ARBA" id="ARBA00009477"/>
    </source>
</evidence>
<evidence type="ECO:0000313" key="6">
    <source>
        <dbReference type="EMBL" id="KDM93419.1"/>
    </source>
</evidence>
<evidence type="ECO:0000313" key="7">
    <source>
        <dbReference type="Proteomes" id="UP000027192"/>
    </source>
</evidence>
<feature type="domain" description="CusB-like beta-barrel" evidence="5">
    <location>
        <begin position="302"/>
        <end position="354"/>
    </location>
</feature>
<name>A0A066RST4_9GAMM</name>
<keyword evidence="3" id="KW-1133">Transmembrane helix</keyword>
<evidence type="ECO:0000259" key="4">
    <source>
        <dbReference type="Pfam" id="PF25917"/>
    </source>
</evidence>
<dbReference type="InterPro" id="IPR058625">
    <property type="entry name" value="MdtA-like_BSH"/>
</dbReference>
<comment type="similarity">
    <text evidence="1">Belongs to the membrane fusion protein (MFP) (TC 8.A.1) family.</text>
</comment>
<dbReference type="EMBL" id="JMIB01000002">
    <property type="protein sequence ID" value="KDM93419.1"/>
    <property type="molecule type" value="Genomic_DNA"/>
</dbReference>
<comment type="caution">
    <text evidence="6">The sequence shown here is derived from an EMBL/GenBank/DDBJ whole genome shotgun (WGS) entry which is preliminary data.</text>
</comment>
<dbReference type="InterPro" id="IPR058792">
    <property type="entry name" value="Beta-barrel_RND_2"/>
</dbReference>
<keyword evidence="2" id="KW-0175">Coiled coil</keyword>
<dbReference type="Proteomes" id="UP000027192">
    <property type="component" value="Unassembled WGS sequence"/>
</dbReference>
<protein>
    <submittedName>
        <fullName evidence="6">Uncharacterized protein</fullName>
    </submittedName>
</protein>
<dbReference type="Pfam" id="PF25917">
    <property type="entry name" value="BSH_RND"/>
    <property type="match status" value="1"/>
</dbReference>
<reference evidence="6 7" key="1">
    <citation type="submission" date="2014-04" db="EMBL/GenBank/DDBJ databases">
        <title>Draft genome sequence of Photobacterium halotolerans S2753: a solonamide, ngercheumicin and holomycin producer.</title>
        <authorList>
            <person name="Machado H.R."/>
            <person name="Gram L."/>
        </authorList>
    </citation>
    <scope>NUCLEOTIDE SEQUENCE [LARGE SCALE GENOMIC DNA]</scope>
    <source>
        <strain evidence="6 7">S2753</strain>
    </source>
</reference>
<feature type="domain" description="Multidrug resistance protein MdtA-like barrel-sandwich hybrid" evidence="4">
    <location>
        <begin position="77"/>
        <end position="254"/>
    </location>
</feature>
<keyword evidence="7" id="KW-1185">Reference proteome</keyword>
<dbReference type="PANTHER" id="PTHR30469">
    <property type="entry name" value="MULTIDRUG RESISTANCE PROTEIN MDTA"/>
    <property type="match status" value="1"/>
</dbReference>
<dbReference type="STRING" id="1654360.EA58_00705"/>
<dbReference type="Gene3D" id="2.40.30.170">
    <property type="match status" value="1"/>
</dbReference>
<dbReference type="GO" id="GO:0015562">
    <property type="term" value="F:efflux transmembrane transporter activity"/>
    <property type="evidence" value="ECO:0007669"/>
    <property type="project" value="TreeGrafter"/>
</dbReference>
<feature type="coiled-coil region" evidence="2">
    <location>
        <begin position="116"/>
        <end position="143"/>
    </location>
</feature>
<dbReference type="Pfam" id="PF25954">
    <property type="entry name" value="Beta-barrel_RND_2"/>
    <property type="match status" value="1"/>
</dbReference>
<evidence type="ECO:0000256" key="2">
    <source>
        <dbReference type="SAM" id="Coils"/>
    </source>
</evidence>
<gene>
    <name evidence="6" type="ORF">EA58_00705</name>
</gene>
<dbReference type="RefSeq" id="WP_036747703.1">
    <property type="nucleotide sequence ID" value="NZ_JAGSGC010000001.1"/>
</dbReference>